<dbReference type="InterPro" id="IPR027417">
    <property type="entry name" value="P-loop_NTPase"/>
</dbReference>
<feature type="domain" description="ABC transporter" evidence="6">
    <location>
        <begin position="2"/>
        <end position="227"/>
    </location>
</feature>
<protein>
    <submittedName>
        <fullName evidence="7">Export ABC transporter ATP-binding protein</fullName>
    </submittedName>
</protein>
<proteinExistence type="inferred from homology"/>
<dbReference type="Proteomes" id="UP000219947">
    <property type="component" value="Unassembled WGS sequence"/>
</dbReference>
<evidence type="ECO:0000259" key="6">
    <source>
        <dbReference type="PROSITE" id="PS50893"/>
    </source>
</evidence>
<dbReference type="InterPro" id="IPR003593">
    <property type="entry name" value="AAA+_ATPase"/>
</dbReference>
<reference evidence="7" key="1">
    <citation type="submission" date="2017-10" db="EMBL/GenBank/DDBJ databases">
        <title>Kefir isolates.</title>
        <authorList>
            <person name="Kim Y."/>
            <person name="Blasche S."/>
        </authorList>
    </citation>
    <scope>NUCLEOTIDE SEQUENCE [LARGE SCALE GENOMIC DNA]</scope>
    <source>
        <strain evidence="7">OG2-2</strain>
    </source>
</reference>
<evidence type="ECO:0000256" key="4">
    <source>
        <dbReference type="ARBA" id="ARBA00022840"/>
    </source>
</evidence>
<dbReference type="PANTHER" id="PTHR43335">
    <property type="entry name" value="ABC TRANSPORTER, ATP-BINDING PROTEIN"/>
    <property type="match status" value="1"/>
</dbReference>
<dbReference type="SUPFAM" id="SSF52540">
    <property type="entry name" value="P-loop containing nucleoside triphosphate hydrolases"/>
    <property type="match status" value="1"/>
</dbReference>
<feature type="compositionally biased region" description="Polar residues" evidence="5">
    <location>
        <begin position="325"/>
        <end position="346"/>
    </location>
</feature>
<dbReference type="PANTHER" id="PTHR43335:SF4">
    <property type="entry name" value="ABC TRANSPORTER, ATP-BINDING PROTEIN"/>
    <property type="match status" value="1"/>
</dbReference>
<dbReference type="Pfam" id="PF00005">
    <property type="entry name" value="ABC_tran"/>
    <property type="match status" value="1"/>
</dbReference>
<keyword evidence="8" id="KW-1185">Reference proteome</keyword>
<feature type="region of interest" description="Disordered" evidence="5">
    <location>
        <begin position="304"/>
        <end position="346"/>
    </location>
</feature>
<evidence type="ECO:0000256" key="5">
    <source>
        <dbReference type="SAM" id="MobiDB-lite"/>
    </source>
</evidence>
<dbReference type="RefSeq" id="WP_098043146.1">
    <property type="nucleotide sequence ID" value="NZ_PDEV01000006.1"/>
</dbReference>
<sequence>MLQVQNLTKRYGDKTAVNDMSFIVPDGKVTGFLGPNGAGKSTTMRMLVGLHKPTSGEALVDGKNYQSLKSPLHTVGALLDGKSVHPGRSARTHLMSIALTHGISAKRVDEVIGMTGLSQVAKRKVGGFSLGMNQRLGIASAILGDPHNVILDEPVNGLDPEGVVWVRQLAKYLASEGRAVLISSHLMSEMAQTADDLIIIGRGRLLEHTSIDELISRIGGHKVLVRTDERDLFASLLAERSLPFEAVDTDGLLVSADARDLGELALREQILLYELAPHEATLEDVYLEITRSEVEYVSDSLPGAGAADAGSSVPNAPAVDPQLQPVASSPDHSFIDETQQGNGRNI</sequence>
<dbReference type="Gene3D" id="3.40.50.300">
    <property type="entry name" value="P-loop containing nucleotide triphosphate hydrolases"/>
    <property type="match status" value="1"/>
</dbReference>
<keyword evidence="2" id="KW-0813">Transport</keyword>
<comment type="caution">
    <text evidence="7">The sequence shown here is derived from an EMBL/GenBank/DDBJ whole genome shotgun (WGS) entry which is preliminary data.</text>
</comment>
<accession>A0A2A8D4E9</accession>
<organism evidence="7 8">
    <name type="scientific">Rothia dentocariosa</name>
    <dbReference type="NCBI Taxonomy" id="2047"/>
    <lineage>
        <taxon>Bacteria</taxon>
        <taxon>Bacillati</taxon>
        <taxon>Actinomycetota</taxon>
        <taxon>Actinomycetes</taxon>
        <taxon>Micrococcales</taxon>
        <taxon>Micrococcaceae</taxon>
        <taxon>Rothia</taxon>
    </lineage>
</organism>
<dbReference type="InterPro" id="IPR003439">
    <property type="entry name" value="ABC_transporter-like_ATP-bd"/>
</dbReference>
<name>A0A2A8D4E9_9MICC</name>
<comment type="similarity">
    <text evidence="1">Belongs to the ABC transporter superfamily.</text>
</comment>
<dbReference type="PROSITE" id="PS50893">
    <property type="entry name" value="ABC_TRANSPORTER_2"/>
    <property type="match status" value="1"/>
</dbReference>
<dbReference type="SMART" id="SM00382">
    <property type="entry name" value="AAA"/>
    <property type="match status" value="1"/>
</dbReference>
<dbReference type="CDD" id="cd03268">
    <property type="entry name" value="ABC_BcrA_bacitracin_resist"/>
    <property type="match status" value="1"/>
</dbReference>
<gene>
    <name evidence="7" type="ORF">CRM92_10435</name>
</gene>
<evidence type="ECO:0000313" key="8">
    <source>
        <dbReference type="Proteomes" id="UP000219947"/>
    </source>
</evidence>
<evidence type="ECO:0000313" key="7">
    <source>
        <dbReference type="EMBL" id="PEN15498.1"/>
    </source>
</evidence>
<evidence type="ECO:0000256" key="1">
    <source>
        <dbReference type="ARBA" id="ARBA00005417"/>
    </source>
</evidence>
<evidence type="ECO:0000256" key="2">
    <source>
        <dbReference type="ARBA" id="ARBA00022448"/>
    </source>
</evidence>
<dbReference type="EMBL" id="PDEV01000006">
    <property type="protein sequence ID" value="PEN15498.1"/>
    <property type="molecule type" value="Genomic_DNA"/>
</dbReference>
<dbReference type="GO" id="GO:0016887">
    <property type="term" value="F:ATP hydrolysis activity"/>
    <property type="evidence" value="ECO:0007669"/>
    <property type="project" value="InterPro"/>
</dbReference>
<evidence type="ECO:0000256" key="3">
    <source>
        <dbReference type="ARBA" id="ARBA00022741"/>
    </source>
</evidence>
<dbReference type="AlphaFoldDB" id="A0A2A8D4E9"/>
<keyword evidence="3" id="KW-0547">Nucleotide-binding</keyword>
<dbReference type="GO" id="GO:0005524">
    <property type="term" value="F:ATP binding"/>
    <property type="evidence" value="ECO:0007669"/>
    <property type="project" value="UniProtKB-KW"/>
</dbReference>
<keyword evidence="4 7" id="KW-0067">ATP-binding</keyword>